<dbReference type="InterPro" id="IPR012336">
    <property type="entry name" value="Thioredoxin-like_fold"/>
</dbReference>
<dbReference type="Gene3D" id="3.40.30.10">
    <property type="entry name" value="Glutaredoxin"/>
    <property type="match status" value="1"/>
</dbReference>
<dbReference type="Gene3D" id="3.10.450.70">
    <property type="entry name" value="Disulphide bond isomerase, DsbC/G, N-terminal"/>
    <property type="match status" value="1"/>
</dbReference>
<dbReference type="EMBL" id="JASZYV010000001">
    <property type="protein sequence ID" value="MDM0043099.1"/>
    <property type="molecule type" value="Genomic_DNA"/>
</dbReference>
<feature type="chain" id="PRO_5044964928" description="Thiol:disulfide interchange protein" evidence="7">
    <location>
        <begin position="25"/>
        <end position="241"/>
    </location>
</feature>
<comment type="similarity">
    <text evidence="2 7">Belongs to the thioredoxin family. DsbC subfamily.</text>
</comment>
<dbReference type="InterPro" id="IPR036249">
    <property type="entry name" value="Thioredoxin-like_sf"/>
</dbReference>
<evidence type="ECO:0000259" key="9">
    <source>
        <dbReference type="Pfam" id="PF13098"/>
    </source>
</evidence>
<sequence length="241" mass="26738">MKPSRLLAAALACAAACIAVSAVAGEAEIRKNLGERFPQFQKIDEVRKTPIDGLFEVRVGSDIFYVDAQGNYLMQGEMIDIKARRNLTQERVDKLNEVAFDKLPLQDAFKIVRGNGQRKLAVFEDPNCGYCKHFEKDLQKVDNVTVYLFLYPVLGPDSHTKSRDIWCSKDKGKAWNDWMLTQAKPTTAPASCNADVLARNVAFGRKYNISGTPTLIFADGSRIPGAVPAEQVEQKLAAIKN</sequence>
<keyword evidence="4 7" id="KW-0574">Periplasm</keyword>
<dbReference type="RefSeq" id="WP_286658223.1">
    <property type="nucleotide sequence ID" value="NZ_JASZYV010000001.1"/>
</dbReference>
<dbReference type="PANTHER" id="PTHR35272">
    <property type="entry name" value="THIOL:DISULFIDE INTERCHANGE PROTEIN DSBC-RELATED"/>
    <property type="match status" value="1"/>
</dbReference>
<keyword evidence="5" id="KW-1015">Disulfide bond</keyword>
<evidence type="ECO:0000256" key="1">
    <source>
        <dbReference type="ARBA" id="ARBA00004418"/>
    </source>
</evidence>
<evidence type="ECO:0000313" key="11">
    <source>
        <dbReference type="Proteomes" id="UP001174908"/>
    </source>
</evidence>
<protein>
    <recommendedName>
        <fullName evidence="7">Thiol:disulfide interchange protein</fullName>
    </recommendedName>
</protein>
<keyword evidence="11" id="KW-1185">Reference proteome</keyword>
<dbReference type="SUPFAM" id="SSF54423">
    <property type="entry name" value="DsbC/DsbG N-terminal domain-like"/>
    <property type="match status" value="1"/>
</dbReference>
<comment type="subcellular location">
    <subcellularLocation>
        <location evidence="1 7">Periplasm</location>
    </subcellularLocation>
</comment>
<evidence type="ECO:0000256" key="6">
    <source>
        <dbReference type="ARBA" id="ARBA00023284"/>
    </source>
</evidence>
<dbReference type="InterPro" id="IPR051470">
    <property type="entry name" value="Thiol:disulfide_interchange"/>
</dbReference>
<proteinExistence type="inferred from homology"/>
<accession>A0ABT7N572</accession>
<evidence type="ECO:0000256" key="2">
    <source>
        <dbReference type="ARBA" id="ARBA00009813"/>
    </source>
</evidence>
<organism evidence="10 11">
    <name type="scientific">Variovorax dokdonensis</name>
    <dbReference type="NCBI Taxonomy" id="344883"/>
    <lineage>
        <taxon>Bacteria</taxon>
        <taxon>Pseudomonadati</taxon>
        <taxon>Pseudomonadota</taxon>
        <taxon>Betaproteobacteria</taxon>
        <taxon>Burkholderiales</taxon>
        <taxon>Comamonadaceae</taxon>
        <taxon>Variovorax</taxon>
    </lineage>
</organism>
<comment type="caution">
    <text evidence="10">The sequence shown here is derived from an EMBL/GenBank/DDBJ whole genome shotgun (WGS) entry which is preliminary data.</text>
</comment>
<reference evidence="10" key="1">
    <citation type="submission" date="2023-06" db="EMBL/GenBank/DDBJ databases">
        <authorList>
            <person name="Jiang Y."/>
            <person name="Liu Q."/>
        </authorList>
    </citation>
    <scope>NUCLEOTIDE SEQUENCE</scope>
    <source>
        <strain evidence="10">CGMCC 1.12089</strain>
    </source>
</reference>
<feature type="domain" description="Disulphide bond isomerase DsbC/G N-terminal" evidence="8">
    <location>
        <begin position="21"/>
        <end position="89"/>
    </location>
</feature>
<dbReference type="Proteomes" id="UP001174908">
    <property type="component" value="Unassembled WGS sequence"/>
</dbReference>
<evidence type="ECO:0000259" key="8">
    <source>
        <dbReference type="Pfam" id="PF10411"/>
    </source>
</evidence>
<gene>
    <name evidence="10" type="ORF">QTH91_01265</name>
</gene>
<feature type="domain" description="Thioredoxin-like fold" evidence="9">
    <location>
        <begin position="113"/>
        <end position="236"/>
    </location>
</feature>
<keyword evidence="3 7" id="KW-0732">Signal</keyword>
<comment type="function">
    <text evidence="7">Required for disulfide bond formation in some periplasmic proteins. Acts by transferring its disulfide bond to other proteins and is reduced in the process.</text>
</comment>
<evidence type="ECO:0000256" key="4">
    <source>
        <dbReference type="ARBA" id="ARBA00022764"/>
    </source>
</evidence>
<dbReference type="PANTHER" id="PTHR35272:SF3">
    <property type="entry name" value="THIOL:DISULFIDE INTERCHANGE PROTEIN DSBC"/>
    <property type="match status" value="1"/>
</dbReference>
<evidence type="ECO:0000256" key="3">
    <source>
        <dbReference type="ARBA" id="ARBA00022729"/>
    </source>
</evidence>
<dbReference type="Pfam" id="PF13098">
    <property type="entry name" value="Thioredoxin_2"/>
    <property type="match status" value="1"/>
</dbReference>
<dbReference type="Pfam" id="PF10411">
    <property type="entry name" value="DsbC_N"/>
    <property type="match status" value="1"/>
</dbReference>
<dbReference type="SUPFAM" id="SSF52833">
    <property type="entry name" value="Thioredoxin-like"/>
    <property type="match status" value="1"/>
</dbReference>
<dbReference type="CDD" id="cd03020">
    <property type="entry name" value="DsbA_DsbC_DsbG"/>
    <property type="match status" value="1"/>
</dbReference>
<dbReference type="InterPro" id="IPR018950">
    <property type="entry name" value="DiS-bond_isomerase_DsbC/G_N"/>
</dbReference>
<dbReference type="InterPro" id="IPR009094">
    <property type="entry name" value="DiS-bond_isomerase_DsbC/G_N_sf"/>
</dbReference>
<evidence type="ECO:0000256" key="7">
    <source>
        <dbReference type="RuleBase" id="RU364038"/>
    </source>
</evidence>
<keyword evidence="6 7" id="KW-0676">Redox-active center</keyword>
<dbReference type="InterPro" id="IPR033954">
    <property type="entry name" value="DiS-bond_Isoase_DsbC/G"/>
</dbReference>
<evidence type="ECO:0000256" key="5">
    <source>
        <dbReference type="ARBA" id="ARBA00023157"/>
    </source>
</evidence>
<feature type="signal peptide" evidence="7">
    <location>
        <begin position="1"/>
        <end position="24"/>
    </location>
</feature>
<evidence type="ECO:0000313" key="10">
    <source>
        <dbReference type="EMBL" id="MDM0043099.1"/>
    </source>
</evidence>
<name>A0ABT7N572_9BURK</name>